<dbReference type="AlphaFoldDB" id="A0A210PMV9"/>
<feature type="compositionally biased region" description="Polar residues" evidence="12">
    <location>
        <begin position="145"/>
        <end position="164"/>
    </location>
</feature>
<accession>A0A210PMV9</accession>
<evidence type="ECO:0000256" key="6">
    <source>
        <dbReference type="ARBA" id="ARBA00022490"/>
    </source>
</evidence>
<comment type="subcellular location">
    <subcellularLocation>
        <location evidence="3">Cytoplasm</location>
    </subcellularLocation>
    <subcellularLocation>
        <location evidence="2">Mitochondrion</location>
    </subcellularLocation>
    <subcellularLocation>
        <location evidence="1">Nucleus</location>
    </subcellularLocation>
</comment>
<feature type="compositionally biased region" description="Basic and acidic residues" evidence="12">
    <location>
        <begin position="130"/>
        <end position="144"/>
    </location>
</feature>
<evidence type="ECO:0000313" key="15">
    <source>
        <dbReference type="Proteomes" id="UP000242188"/>
    </source>
</evidence>
<evidence type="ECO:0000256" key="10">
    <source>
        <dbReference type="ARBA" id="ARBA00023128"/>
    </source>
</evidence>
<keyword evidence="10" id="KW-0496">Mitochondrion</keyword>
<comment type="caution">
    <text evidence="14">The sequence shown here is derived from an EMBL/GenBank/DDBJ whole genome shotgun (WGS) entry which is preliminary data.</text>
</comment>
<dbReference type="Pfam" id="PF14784">
    <property type="entry name" value="ECSIT_C"/>
    <property type="match status" value="1"/>
</dbReference>
<keyword evidence="11" id="KW-0539">Nucleus</keyword>
<evidence type="ECO:0000256" key="9">
    <source>
        <dbReference type="ARBA" id="ARBA00022946"/>
    </source>
</evidence>
<evidence type="ECO:0000256" key="1">
    <source>
        <dbReference type="ARBA" id="ARBA00004123"/>
    </source>
</evidence>
<reference evidence="14 15" key="1">
    <citation type="journal article" date="2017" name="Nat. Ecol. Evol.">
        <title>Scallop genome provides insights into evolution of bilaterian karyotype and development.</title>
        <authorList>
            <person name="Wang S."/>
            <person name="Zhang J."/>
            <person name="Jiao W."/>
            <person name="Li J."/>
            <person name="Xun X."/>
            <person name="Sun Y."/>
            <person name="Guo X."/>
            <person name="Huan P."/>
            <person name="Dong B."/>
            <person name="Zhang L."/>
            <person name="Hu X."/>
            <person name="Sun X."/>
            <person name="Wang J."/>
            <person name="Zhao C."/>
            <person name="Wang Y."/>
            <person name="Wang D."/>
            <person name="Huang X."/>
            <person name="Wang R."/>
            <person name="Lv J."/>
            <person name="Li Y."/>
            <person name="Zhang Z."/>
            <person name="Liu B."/>
            <person name="Lu W."/>
            <person name="Hui Y."/>
            <person name="Liang J."/>
            <person name="Zhou Z."/>
            <person name="Hou R."/>
            <person name="Li X."/>
            <person name="Liu Y."/>
            <person name="Li H."/>
            <person name="Ning X."/>
            <person name="Lin Y."/>
            <person name="Zhao L."/>
            <person name="Xing Q."/>
            <person name="Dou J."/>
            <person name="Li Y."/>
            <person name="Mao J."/>
            <person name="Guo H."/>
            <person name="Dou H."/>
            <person name="Li T."/>
            <person name="Mu C."/>
            <person name="Jiang W."/>
            <person name="Fu Q."/>
            <person name="Fu X."/>
            <person name="Miao Y."/>
            <person name="Liu J."/>
            <person name="Yu Q."/>
            <person name="Li R."/>
            <person name="Liao H."/>
            <person name="Li X."/>
            <person name="Kong Y."/>
            <person name="Jiang Z."/>
            <person name="Chourrout D."/>
            <person name="Li R."/>
            <person name="Bao Z."/>
        </authorList>
    </citation>
    <scope>NUCLEOTIDE SEQUENCE [LARGE SCALE GENOMIC DNA]</scope>
    <source>
        <strain evidence="14 15">PY_sf001</strain>
    </source>
</reference>
<keyword evidence="7" id="KW-0399">Innate immunity</keyword>
<evidence type="ECO:0000256" key="12">
    <source>
        <dbReference type="SAM" id="MobiDB-lite"/>
    </source>
</evidence>
<feature type="compositionally biased region" description="Low complexity" evidence="12">
    <location>
        <begin position="118"/>
        <end position="129"/>
    </location>
</feature>
<protein>
    <recommendedName>
        <fullName evidence="5">Evolutionarily conserved signaling intermediate in Toll pathway, mitochondrial</fullName>
    </recommendedName>
</protein>
<evidence type="ECO:0000256" key="3">
    <source>
        <dbReference type="ARBA" id="ARBA00004496"/>
    </source>
</evidence>
<keyword evidence="8" id="KW-0391">Immunity</keyword>
<dbReference type="GO" id="GO:0005739">
    <property type="term" value="C:mitochondrion"/>
    <property type="evidence" value="ECO:0007669"/>
    <property type="project" value="UniProtKB-SubCell"/>
</dbReference>
<keyword evidence="9" id="KW-0809">Transit peptide</keyword>
<dbReference type="SMART" id="SM01284">
    <property type="entry name" value="ECSIT_Cterm"/>
    <property type="match status" value="1"/>
</dbReference>
<sequence length="530" mass="61058">MVYGNYISVRTVSVRPTGLYDGGYLPCYDDLQCKGRKWCKPVDRRCSTHGFKDTLRNYLFLRHVQLKNSSTMFPRGVCTRFSTSQLHLVLKQCKSLTGQFHTGSAESSAAEKQHERQQGNQLENQQDNQQETKSDSDLATKENSEQVQVLTEEQMSSIQPQNEAASKHPDLWKNPIDMRILPKKYKFTDEEKKMFQLSTYIFHEIGESGKNKRNFLKALAIYKKREKVYNRGLVEFLSTGLDNMKEWGVHKDKEVYKAMIGTMPQEKFLPKSKWMAELGHYPKQQQCAIDILEKMQNNGVIPDEKMEEMIEERFGISSYVMRKYTRMLYWMPKFRHANPYPVPWQLTDDPIQLAIIALKRMAIDLNNKITVWKTAEVEEIPLEDTFIVSAQSPDQAELISAHSVDVPLVVEGSYSVWLRHKQQHYFVLKSDQGRPHAPAGDVEDDSEVDWTGLNPYLTENEDDQAVLVPPSIHCQDDGTVMATCITGTSSRDSVVTWIRYLQQSNPKLEHIPILFSIKTHTGQLDVRPPT</sequence>
<dbReference type="GO" id="GO:0007178">
    <property type="term" value="P:cell surface receptor protein serine/threonine kinase signaling pathway"/>
    <property type="evidence" value="ECO:0007669"/>
    <property type="project" value="TreeGrafter"/>
</dbReference>
<dbReference type="InterPro" id="IPR046448">
    <property type="entry name" value="ECSIT_N"/>
</dbReference>
<dbReference type="Pfam" id="PF06239">
    <property type="entry name" value="ECSIT_N"/>
    <property type="match status" value="1"/>
</dbReference>
<gene>
    <name evidence="14" type="ORF">KP79_PYT06010</name>
</gene>
<proteinExistence type="inferred from homology"/>
<dbReference type="InterPro" id="IPR010418">
    <property type="entry name" value="ECSIT"/>
</dbReference>
<dbReference type="GO" id="GO:0045087">
    <property type="term" value="P:innate immune response"/>
    <property type="evidence" value="ECO:0007669"/>
    <property type="project" value="UniProtKB-KW"/>
</dbReference>
<feature type="region of interest" description="Disordered" evidence="12">
    <location>
        <begin position="104"/>
        <end position="170"/>
    </location>
</feature>
<keyword evidence="15" id="KW-1185">Reference proteome</keyword>
<name>A0A210PMV9_MIZYE</name>
<evidence type="ECO:0000256" key="5">
    <source>
        <dbReference type="ARBA" id="ARBA00019998"/>
    </source>
</evidence>
<evidence type="ECO:0000256" key="8">
    <source>
        <dbReference type="ARBA" id="ARBA00022859"/>
    </source>
</evidence>
<dbReference type="GO" id="GO:0005634">
    <property type="term" value="C:nucleus"/>
    <property type="evidence" value="ECO:0007669"/>
    <property type="project" value="UniProtKB-SubCell"/>
</dbReference>
<dbReference type="Proteomes" id="UP000242188">
    <property type="component" value="Unassembled WGS sequence"/>
</dbReference>
<dbReference type="PANTHER" id="PTHR13113:SF1">
    <property type="entry name" value="EVOLUTIONARILY CONSERVED SIGNALING INTERMEDIATE IN TOLL PATHWAY, MITOCHONDRIAL"/>
    <property type="match status" value="1"/>
</dbReference>
<comment type="similarity">
    <text evidence="4">Belongs to the ECSIT family.</text>
</comment>
<organism evidence="14 15">
    <name type="scientific">Mizuhopecten yessoensis</name>
    <name type="common">Japanese scallop</name>
    <name type="synonym">Patinopecten yessoensis</name>
    <dbReference type="NCBI Taxonomy" id="6573"/>
    <lineage>
        <taxon>Eukaryota</taxon>
        <taxon>Metazoa</taxon>
        <taxon>Spiralia</taxon>
        <taxon>Lophotrochozoa</taxon>
        <taxon>Mollusca</taxon>
        <taxon>Bivalvia</taxon>
        <taxon>Autobranchia</taxon>
        <taxon>Pteriomorphia</taxon>
        <taxon>Pectinida</taxon>
        <taxon>Pectinoidea</taxon>
        <taxon>Pectinidae</taxon>
        <taxon>Mizuhopecten</taxon>
    </lineage>
</organism>
<dbReference type="InterPro" id="IPR029342">
    <property type="entry name" value="ECIST_C"/>
</dbReference>
<evidence type="ECO:0000256" key="2">
    <source>
        <dbReference type="ARBA" id="ARBA00004173"/>
    </source>
</evidence>
<keyword evidence="6" id="KW-0963">Cytoplasm</keyword>
<dbReference type="PANTHER" id="PTHR13113">
    <property type="entry name" value="ECSIT EVOLUTIONARILY CONSERVED SIGNALING INTERMEDIATE IN TOLL PATHWAYS"/>
    <property type="match status" value="1"/>
</dbReference>
<feature type="domain" description="ECSIT C-terminal" evidence="13">
    <location>
        <begin position="392"/>
        <end position="518"/>
    </location>
</feature>
<dbReference type="EMBL" id="NEDP02005579">
    <property type="protein sequence ID" value="OWF37811.1"/>
    <property type="molecule type" value="Genomic_DNA"/>
</dbReference>
<dbReference type="OrthoDB" id="10064298at2759"/>
<evidence type="ECO:0000313" key="14">
    <source>
        <dbReference type="EMBL" id="OWF37811.1"/>
    </source>
</evidence>
<evidence type="ECO:0000259" key="13">
    <source>
        <dbReference type="SMART" id="SM01284"/>
    </source>
</evidence>
<evidence type="ECO:0000256" key="4">
    <source>
        <dbReference type="ARBA" id="ARBA00007674"/>
    </source>
</evidence>
<evidence type="ECO:0000256" key="11">
    <source>
        <dbReference type="ARBA" id="ARBA00023242"/>
    </source>
</evidence>
<dbReference type="STRING" id="6573.A0A210PMV9"/>
<evidence type="ECO:0000256" key="7">
    <source>
        <dbReference type="ARBA" id="ARBA00022588"/>
    </source>
</evidence>